<gene>
    <name evidence="2" type="ORF">GCM10023330_21780</name>
</gene>
<keyword evidence="1" id="KW-0472">Membrane</keyword>
<proteinExistence type="predicted"/>
<dbReference type="EMBL" id="BAABJW010000003">
    <property type="protein sequence ID" value="GAA4813697.1"/>
    <property type="molecule type" value="Genomic_DNA"/>
</dbReference>
<keyword evidence="1" id="KW-0812">Transmembrane</keyword>
<organism evidence="2 3">
    <name type="scientific">Litoribaculum gwangyangense</name>
    <dbReference type="NCBI Taxonomy" id="1130722"/>
    <lineage>
        <taxon>Bacteria</taxon>
        <taxon>Pseudomonadati</taxon>
        <taxon>Bacteroidota</taxon>
        <taxon>Flavobacteriia</taxon>
        <taxon>Flavobacteriales</taxon>
        <taxon>Flavobacteriaceae</taxon>
        <taxon>Litoribaculum</taxon>
    </lineage>
</organism>
<protein>
    <recommendedName>
        <fullName evidence="4">DUF4157 domain-containing protein</fullName>
    </recommendedName>
</protein>
<evidence type="ECO:0000313" key="3">
    <source>
        <dbReference type="Proteomes" id="UP001501433"/>
    </source>
</evidence>
<sequence>MLQIMILISKYLVPKGYTGLAIFPFVFLKFKRFKKDKVLINHEKIHLKQQLEFLIIPFYIIYVFEFLCRLFQYKKWNMAYRNISFEREAYLNETNFYYLKQRPFWAFLKYFRTHDI</sequence>
<comment type="caution">
    <text evidence="2">The sequence shown here is derived from an EMBL/GenBank/DDBJ whole genome shotgun (WGS) entry which is preliminary data.</text>
</comment>
<keyword evidence="1" id="KW-1133">Transmembrane helix</keyword>
<feature type="transmembrane region" description="Helical" evidence="1">
    <location>
        <begin position="12"/>
        <end position="30"/>
    </location>
</feature>
<accession>A0ABP9CQF2</accession>
<name>A0ABP9CQF2_9FLAO</name>
<evidence type="ECO:0000313" key="2">
    <source>
        <dbReference type="EMBL" id="GAA4813697.1"/>
    </source>
</evidence>
<feature type="transmembrane region" description="Helical" evidence="1">
    <location>
        <begin position="51"/>
        <end position="72"/>
    </location>
</feature>
<keyword evidence="3" id="KW-1185">Reference proteome</keyword>
<evidence type="ECO:0000256" key="1">
    <source>
        <dbReference type="SAM" id="Phobius"/>
    </source>
</evidence>
<evidence type="ECO:0008006" key="4">
    <source>
        <dbReference type="Google" id="ProtNLM"/>
    </source>
</evidence>
<dbReference type="Proteomes" id="UP001501433">
    <property type="component" value="Unassembled WGS sequence"/>
</dbReference>
<reference evidence="3" key="1">
    <citation type="journal article" date="2019" name="Int. J. Syst. Evol. Microbiol.">
        <title>The Global Catalogue of Microorganisms (GCM) 10K type strain sequencing project: providing services to taxonomists for standard genome sequencing and annotation.</title>
        <authorList>
            <consortium name="The Broad Institute Genomics Platform"/>
            <consortium name="The Broad Institute Genome Sequencing Center for Infectious Disease"/>
            <person name="Wu L."/>
            <person name="Ma J."/>
        </authorList>
    </citation>
    <scope>NUCLEOTIDE SEQUENCE [LARGE SCALE GENOMIC DNA]</scope>
    <source>
        <strain evidence="3">JCM 18325</strain>
    </source>
</reference>